<evidence type="ECO:0000256" key="3">
    <source>
        <dbReference type="ARBA" id="ARBA00022989"/>
    </source>
</evidence>
<dbReference type="OrthoDB" id="5984008at2759"/>
<comment type="caution">
    <text evidence="7">The sequence shown here is derived from an EMBL/GenBank/DDBJ whole genome shotgun (WGS) entry which is preliminary data.</text>
</comment>
<keyword evidence="4" id="KW-0472">Membrane</keyword>
<protein>
    <recommendedName>
        <fullName evidence="6">Receptor ligand binding region domain-containing protein</fullName>
    </recommendedName>
</protein>
<dbReference type="Proteomes" id="UP000678393">
    <property type="component" value="Unassembled WGS sequence"/>
</dbReference>
<proteinExistence type="predicted"/>
<evidence type="ECO:0000256" key="2">
    <source>
        <dbReference type="ARBA" id="ARBA00022692"/>
    </source>
</evidence>
<keyword evidence="8" id="KW-1185">Reference proteome</keyword>
<evidence type="ECO:0000256" key="1">
    <source>
        <dbReference type="ARBA" id="ARBA00004370"/>
    </source>
</evidence>
<name>A0A8S3ZIU7_9EUPU</name>
<reference evidence="7" key="1">
    <citation type="submission" date="2021-04" db="EMBL/GenBank/DDBJ databases">
        <authorList>
            <consortium name="Molecular Ecology Group"/>
        </authorList>
    </citation>
    <scope>NUCLEOTIDE SEQUENCE</scope>
</reference>
<dbReference type="AlphaFoldDB" id="A0A8S3ZIU7"/>
<evidence type="ECO:0000313" key="8">
    <source>
        <dbReference type="Proteomes" id="UP000678393"/>
    </source>
</evidence>
<evidence type="ECO:0000259" key="6">
    <source>
        <dbReference type="Pfam" id="PF01094"/>
    </source>
</evidence>
<gene>
    <name evidence="7" type="ORF">CUNI_LOCUS12369</name>
</gene>
<evidence type="ECO:0000256" key="5">
    <source>
        <dbReference type="SAM" id="SignalP"/>
    </source>
</evidence>
<feature type="signal peptide" evidence="5">
    <location>
        <begin position="1"/>
        <end position="18"/>
    </location>
</feature>
<dbReference type="SUPFAM" id="SSF53822">
    <property type="entry name" value="Periplasmic binding protein-like I"/>
    <property type="match status" value="1"/>
</dbReference>
<feature type="domain" description="Receptor ligand binding region" evidence="6">
    <location>
        <begin position="117"/>
        <end position="253"/>
    </location>
</feature>
<dbReference type="InterPro" id="IPR028082">
    <property type="entry name" value="Peripla_BP_I"/>
</dbReference>
<dbReference type="Pfam" id="PF01094">
    <property type="entry name" value="ANF_receptor"/>
    <property type="match status" value="1"/>
</dbReference>
<dbReference type="EMBL" id="CAJHNH020002459">
    <property type="protein sequence ID" value="CAG5126811.1"/>
    <property type="molecule type" value="Genomic_DNA"/>
</dbReference>
<dbReference type="InterPro" id="IPR001828">
    <property type="entry name" value="ANF_lig-bd_rcpt"/>
</dbReference>
<dbReference type="Gene3D" id="3.40.50.2300">
    <property type="match status" value="2"/>
</dbReference>
<evidence type="ECO:0000256" key="4">
    <source>
        <dbReference type="ARBA" id="ARBA00023136"/>
    </source>
</evidence>
<sequence length="384" mass="43427">MLMMWLLLLLLSWRRGEARCRKTKSGQGYPLTIGLLSASINDLQKHKPIQQELKLSGDVAECFQSPHYLNLLINDTLKMPQHGWTYIASGIHQALITQAADDGVLPNLIIGPFYTNLAMILQKMEIPYLVTDYKGFDWIDMNRVQDRVNWKTMVEIRPSAQAQNLAVVDLFLHRNWKSAMMVMPESATDNQECQNLAEQMLNHSLSVIPYTVQPQSVILSSSLQELLTNAKLYSQRQILICSPRDARDNLIEAVLVQSSVLTPLSGARNMYRLGLFSARCKLLAFRYVIPTNDDTSDTEETDAAASDAARVTSYALSKYLSAQTTMRDDFSAQRFLEALRTEAKWNPNVRSAELRLNMTTDEHIVQTLGQMGIFPKLVDIVVVE</sequence>
<comment type="subcellular location">
    <subcellularLocation>
        <location evidence="1">Membrane</location>
    </subcellularLocation>
</comment>
<dbReference type="GO" id="GO:0016020">
    <property type="term" value="C:membrane"/>
    <property type="evidence" value="ECO:0007669"/>
    <property type="project" value="UniProtKB-SubCell"/>
</dbReference>
<accession>A0A8S3ZIU7</accession>
<keyword evidence="5" id="KW-0732">Signal</keyword>
<feature type="chain" id="PRO_5035736177" description="Receptor ligand binding region domain-containing protein" evidence="5">
    <location>
        <begin position="19"/>
        <end position="384"/>
    </location>
</feature>
<keyword evidence="2" id="KW-0812">Transmembrane</keyword>
<keyword evidence="3" id="KW-1133">Transmembrane helix</keyword>
<organism evidence="7 8">
    <name type="scientific">Candidula unifasciata</name>
    <dbReference type="NCBI Taxonomy" id="100452"/>
    <lineage>
        <taxon>Eukaryota</taxon>
        <taxon>Metazoa</taxon>
        <taxon>Spiralia</taxon>
        <taxon>Lophotrochozoa</taxon>
        <taxon>Mollusca</taxon>
        <taxon>Gastropoda</taxon>
        <taxon>Heterobranchia</taxon>
        <taxon>Euthyneura</taxon>
        <taxon>Panpulmonata</taxon>
        <taxon>Eupulmonata</taxon>
        <taxon>Stylommatophora</taxon>
        <taxon>Helicina</taxon>
        <taxon>Helicoidea</taxon>
        <taxon>Geomitridae</taxon>
        <taxon>Candidula</taxon>
    </lineage>
</organism>
<evidence type="ECO:0000313" key="7">
    <source>
        <dbReference type="EMBL" id="CAG5126811.1"/>
    </source>
</evidence>
<feature type="non-terminal residue" evidence="7">
    <location>
        <position position="1"/>
    </location>
</feature>